<evidence type="ECO:0000256" key="1">
    <source>
        <dbReference type="ARBA" id="ARBA00022801"/>
    </source>
</evidence>
<dbReference type="InterPro" id="IPR013094">
    <property type="entry name" value="AB_hydrolase_3"/>
</dbReference>
<dbReference type="PANTHER" id="PTHR48081:SF3">
    <property type="entry name" value="ALPHA_BETA HYDROLASE FOLD-3 DOMAIN-CONTAINING PROTEIN"/>
    <property type="match status" value="1"/>
</dbReference>
<sequence length="313" mass="34540">MDDPKYSKFSVSTTVYKTVNGQDIDLGVMIPKAAHSGPRPILVRFHGGFLVLGHAMYPDWFAQWAIDYALLHSAIVVAPNHRLFPESTGLEILSDIRDFWTWIQHDLPAYLKSVGSEVTPDYSKVLAFGESAGGYLAIMSGLTQPDLVNAVIAAYPMTYIDSDWYRVASSAKAPMGAPQVPVAVFEEHVKGTPEGKIFTGEFQPERLPLALSILQSGGFVGLGDDESLFPDRVLEKLSAERKVPFLFAFHGTEDSAVPCEQTQRFVGKWEEKFGKESVVGKWEKADHGFDGETTLEEPWLQEGLTGVTKAWIG</sequence>
<evidence type="ECO:0000313" key="3">
    <source>
        <dbReference type="EMBL" id="TVY53146.1"/>
    </source>
</evidence>
<gene>
    <name evidence="3" type="primary">mpaC_1</name>
    <name evidence="3" type="ORF">LCER1_G006392</name>
</gene>
<keyword evidence="1" id="KW-0378">Hydrolase</keyword>
<dbReference type="SUPFAM" id="SSF53474">
    <property type="entry name" value="alpha/beta-Hydrolases"/>
    <property type="match status" value="1"/>
</dbReference>
<dbReference type="PANTHER" id="PTHR48081">
    <property type="entry name" value="AB HYDROLASE SUPERFAMILY PROTEIN C4A8.06C"/>
    <property type="match status" value="1"/>
</dbReference>
<dbReference type="AlphaFoldDB" id="A0A7D8YSQ8"/>
<protein>
    <submittedName>
        <fullName evidence="3">Non-reducing polyketide synthase mapC</fullName>
    </submittedName>
</protein>
<reference evidence="3 4" key="1">
    <citation type="submission" date="2018-05" db="EMBL/GenBank/DDBJ databases">
        <title>Whole genome sequencing for identification of molecular markers to develop diagnostic detection tools for the regulated plant pathogen Lachnellula willkommii.</title>
        <authorList>
            <person name="Giroux E."/>
            <person name="Bilodeau G."/>
        </authorList>
    </citation>
    <scope>NUCLEOTIDE SEQUENCE [LARGE SCALE GENOMIC DNA]</scope>
    <source>
        <strain evidence="3 4">CBS 625.97</strain>
    </source>
</reference>
<feature type="domain" description="Alpha/beta hydrolase fold-3" evidence="2">
    <location>
        <begin position="42"/>
        <end position="160"/>
    </location>
</feature>
<accession>A0A7D8YSQ8</accession>
<evidence type="ECO:0000259" key="2">
    <source>
        <dbReference type="Pfam" id="PF07859"/>
    </source>
</evidence>
<dbReference type="InterPro" id="IPR029058">
    <property type="entry name" value="AB_hydrolase_fold"/>
</dbReference>
<dbReference type="Pfam" id="PF07859">
    <property type="entry name" value="Abhydrolase_3"/>
    <property type="match status" value="1"/>
</dbReference>
<organism evidence="3 4">
    <name type="scientific">Lachnellula cervina</name>
    <dbReference type="NCBI Taxonomy" id="1316786"/>
    <lineage>
        <taxon>Eukaryota</taxon>
        <taxon>Fungi</taxon>
        <taxon>Dikarya</taxon>
        <taxon>Ascomycota</taxon>
        <taxon>Pezizomycotina</taxon>
        <taxon>Leotiomycetes</taxon>
        <taxon>Helotiales</taxon>
        <taxon>Lachnaceae</taxon>
        <taxon>Lachnellula</taxon>
    </lineage>
</organism>
<dbReference type="InterPro" id="IPR050300">
    <property type="entry name" value="GDXG_lipolytic_enzyme"/>
</dbReference>
<comment type="caution">
    <text evidence="3">The sequence shown here is derived from an EMBL/GenBank/DDBJ whole genome shotgun (WGS) entry which is preliminary data.</text>
</comment>
<dbReference type="OrthoDB" id="19653at2759"/>
<name>A0A7D8YSQ8_9HELO</name>
<dbReference type="GO" id="GO:0016787">
    <property type="term" value="F:hydrolase activity"/>
    <property type="evidence" value="ECO:0007669"/>
    <property type="project" value="UniProtKB-KW"/>
</dbReference>
<proteinExistence type="predicted"/>
<evidence type="ECO:0000313" key="4">
    <source>
        <dbReference type="Proteomes" id="UP000481288"/>
    </source>
</evidence>
<keyword evidence="4" id="KW-1185">Reference proteome</keyword>
<dbReference type="Gene3D" id="3.40.50.1820">
    <property type="entry name" value="alpha/beta hydrolase"/>
    <property type="match status" value="1"/>
</dbReference>
<dbReference type="EMBL" id="QGMG01000495">
    <property type="protein sequence ID" value="TVY53146.1"/>
    <property type="molecule type" value="Genomic_DNA"/>
</dbReference>
<dbReference type="Proteomes" id="UP000481288">
    <property type="component" value="Unassembled WGS sequence"/>
</dbReference>